<accession>A0A4P9Z1N9</accession>
<dbReference type="InterPro" id="IPR037206">
    <property type="entry name" value="VPS28_C_sf"/>
</dbReference>
<keyword evidence="2 5" id="KW-0813">Transport</keyword>
<evidence type="ECO:0000313" key="10">
    <source>
        <dbReference type="Proteomes" id="UP000278143"/>
    </source>
</evidence>
<evidence type="ECO:0000259" key="8">
    <source>
        <dbReference type="PROSITE" id="PS51313"/>
    </source>
</evidence>
<dbReference type="SUPFAM" id="SSF140111">
    <property type="entry name" value="Endosomal sorting complex assembly domain"/>
    <property type="match status" value="1"/>
</dbReference>
<dbReference type="PANTHER" id="PTHR12937">
    <property type="entry name" value="VACUOLAR PROTEIN SORTING 28, ISOFORM 2 VPS28"/>
    <property type="match status" value="1"/>
</dbReference>
<comment type="subcellular location">
    <subcellularLocation>
        <location evidence="1">Late endosome membrane</location>
        <topology evidence="1">Peripheral membrane protein</topology>
    </subcellularLocation>
</comment>
<evidence type="ECO:0000256" key="3">
    <source>
        <dbReference type="ARBA" id="ARBA00022753"/>
    </source>
</evidence>
<dbReference type="PROSITE" id="PS51313">
    <property type="entry name" value="VPS28_N"/>
    <property type="match status" value="1"/>
</dbReference>
<sequence length="219" mass="24094">MESTGEQVKLWSSRKERETYDNQADLYALIVCVEQLEKAYVRDVISAAVYTEECSKLIAQFKTALGLVAESVSDVKAFMATYKLTCPAAAHRLLVTGVPATVEHAASRGPGSDNTPRQVAEATKDFITLSDALKMDLRAADSLHPLLSDLLQSLNNTSALTPDFPGKEKLLAWLIELNQMKAKDELDAEQMRQLAFDVENAFSEFYRSLSSTASTSGQH</sequence>
<proteinExistence type="inferred from homology"/>
<dbReference type="GO" id="GO:0043328">
    <property type="term" value="P:protein transport to vacuole involved in ubiquitin-dependent protein catabolic process via the multivesicular body sorting pathway"/>
    <property type="evidence" value="ECO:0007669"/>
    <property type="project" value="TreeGrafter"/>
</dbReference>
<dbReference type="Pfam" id="PF03997">
    <property type="entry name" value="VPS28"/>
    <property type="match status" value="1"/>
</dbReference>
<comment type="function">
    <text evidence="5">Component of the ESCRT-I complex (endosomal sorting complex required for transport I), a regulator of vesicular trafficking process.</text>
</comment>
<dbReference type="GO" id="GO:0000813">
    <property type="term" value="C:ESCRT I complex"/>
    <property type="evidence" value="ECO:0007669"/>
    <property type="project" value="UniProtKB-UniRule"/>
</dbReference>
<dbReference type="InterPro" id="IPR007143">
    <property type="entry name" value="Vps28"/>
</dbReference>
<dbReference type="FunFam" id="1.20.120.1130:FF:000001">
    <property type="entry name" value="Vacuolar protein sorting-associated protein 28 homolog"/>
    <property type="match status" value="1"/>
</dbReference>
<dbReference type="Gene3D" id="1.20.1440.200">
    <property type="match status" value="1"/>
</dbReference>
<dbReference type="Gene3D" id="1.20.120.1130">
    <property type="match status" value="1"/>
</dbReference>
<dbReference type="PIRSF" id="PIRSF017535">
    <property type="entry name" value="VPS28"/>
    <property type="match status" value="1"/>
</dbReference>
<dbReference type="InterPro" id="IPR037202">
    <property type="entry name" value="ESCRT_assembly_dom"/>
</dbReference>
<feature type="domain" description="VPS28 C-terminal" evidence="7">
    <location>
        <begin position="114"/>
        <end position="210"/>
    </location>
</feature>
<keyword evidence="3 5" id="KW-0967">Endosome</keyword>
<comment type="similarity">
    <text evidence="5 6">Belongs to the VPS28 family.</text>
</comment>
<feature type="domain" description="VPS28 N-terminal" evidence="8">
    <location>
        <begin position="1"/>
        <end position="104"/>
    </location>
</feature>
<protein>
    <recommendedName>
        <fullName evidence="5">Vacuolar protein sorting-associated protein 28</fullName>
    </recommendedName>
    <alternativeName>
        <fullName evidence="5">ESCRT-I complex subunit VPS28</fullName>
    </alternativeName>
</protein>
<organism evidence="9 10">
    <name type="scientific">Syncephalis pseudoplumigaleata</name>
    <dbReference type="NCBI Taxonomy" id="1712513"/>
    <lineage>
        <taxon>Eukaryota</taxon>
        <taxon>Fungi</taxon>
        <taxon>Fungi incertae sedis</taxon>
        <taxon>Zoopagomycota</taxon>
        <taxon>Zoopagomycotina</taxon>
        <taxon>Zoopagomycetes</taxon>
        <taxon>Zoopagales</taxon>
        <taxon>Piptocephalidaceae</taxon>
        <taxon>Syncephalis</taxon>
    </lineage>
</organism>
<evidence type="ECO:0000256" key="5">
    <source>
        <dbReference type="PIRNR" id="PIRNR017535"/>
    </source>
</evidence>
<evidence type="ECO:0000259" key="7">
    <source>
        <dbReference type="PROSITE" id="PS51310"/>
    </source>
</evidence>
<dbReference type="SUPFAM" id="SSF140427">
    <property type="entry name" value="VPS28 C-terminal domain-like"/>
    <property type="match status" value="1"/>
</dbReference>
<keyword evidence="10" id="KW-1185">Reference proteome</keyword>
<dbReference type="EMBL" id="KZ989787">
    <property type="protein sequence ID" value="RKP25340.1"/>
    <property type="molecule type" value="Genomic_DNA"/>
</dbReference>
<evidence type="ECO:0000256" key="2">
    <source>
        <dbReference type="ARBA" id="ARBA00022448"/>
    </source>
</evidence>
<dbReference type="GO" id="GO:0044877">
    <property type="term" value="F:protein-containing complex binding"/>
    <property type="evidence" value="ECO:0007669"/>
    <property type="project" value="TreeGrafter"/>
</dbReference>
<evidence type="ECO:0000256" key="1">
    <source>
        <dbReference type="ARBA" id="ARBA00004633"/>
    </source>
</evidence>
<dbReference type="PROSITE" id="PS51310">
    <property type="entry name" value="VPS28_C"/>
    <property type="match status" value="1"/>
</dbReference>
<dbReference type="Proteomes" id="UP000278143">
    <property type="component" value="Unassembled WGS sequence"/>
</dbReference>
<gene>
    <name evidence="9" type="ORF">SYNPS1DRAFT_22682</name>
</gene>
<dbReference type="InterPro" id="IPR038358">
    <property type="entry name" value="VPS28_N_sf"/>
</dbReference>
<evidence type="ECO:0000256" key="6">
    <source>
        <dbReference type="PROSITE-ProRule" id="PRU00642"/>
    </source>
</evidence>
<dbReference type="AlphaFoldDB" id="A0A4P9Z1N9"/>
<dbReference type="InterPro" id="IPR017899">
    <property type="entry name" value="VPS28_C"/>
</dbReference>
<reference evidence="10" key="1">
    <citation type="journal article" date="2018" name="Nat. Microbiol.">
        <title>Leveraging single-cell genomics to expand the fungal tree of life.</title>
        <authorList>
            <person name="Ahrendt S.R."/>
            <person name="Quandt C.A."/>
            <person name="Ciobanu D."/>
            <person name="Clum A."/>
            <person name="Salamov A."/>
            <person name="Andreopoulos B."/>
            <person name="Cheng J.F."/>
            <person name="Woyke T."/>
            <person name="Pelin A."/>
            <person name="Henrissat B."/>
            <person name="Reynolds N.K."/>
            <person name="Benny G.L."/>
            <person name="Smith M.E."/>
            <person name="James T.Y."/>
            <person name="Grigoriev I.V."/>
        </authorList>
    </citation>
    <scope>NUCLEOTIDE SEQUENCE [LARGE SCALE GENOMIC DNA]</scope>
    <source>
        <strain evidence="10">Benny S71-1</strain>
    </source>
</reference>
<dbReference type="OrthoDB" id="2671at2759"/>
<name>A0A4P9Z1N9_9FUNG</name>
<evidence type="ECO:0000256" key="4">
    <source>
        <dbReference type="ARBA" id="ARBA00022927"/>
    </source>
</evidence>
<keyword evidence="4 5" id="KW-0653">Protein transport</keyword>
<dbReference type="InterPro" id="IPR017898">
    <property type="entry name" value="VPS28_N"/>
</dbReference>
<dbReference type="GO" id="GO:0031902">
    <property type="term" value="C:late endosome membrane"/>
    <property type="evidence" value="ECO:0007669"/>
    <property type="project" value="UniProtKB-SubCell"/>
</dbReference>
<dbReference type="PANTHER" id="PTHR12937:SF0">
    <property type="entry name" value="VACUOLAR PROTEIN SORTING-ASSOCIATED PROTEIN 28 HOMOLOG"/>
    <property type="match status" value="1"/>
</dbReference>
<evidence type="ECO:0000313" key="9">
    <source>
        <dbReference type="EMBL" id="RKP25340.1"/>
    </source>
</evidence>